<keyword evidence="5" id="KW-1185">Reference proteome</keyword>
<name>D7FHM0_ECTSI</name>
<proteinExistence type="predicted"/>
<dbReference type="InterPro" id="IPR036872">
    <property type="entry name" value="CH_dom_sf"/>
</dbReference>
<dbReference type="Gene3D" id="1.10.418.10">
    <property type="entry name" value="Calponin-like domain"/>
    <property type="match status" value="1"/>
</dbReference>
<dbReference type="STRING" id="2880.D7FHM0"/>
<dbReference type="AlphaFoldDB" id="D7FHM0"/>
<dbReference type="PANTHER" id="PTHR12509:SF9">
    <property type="entry name" value="SPERM FLAGELLAR PROTEIN 1 ISOFORM X1"/>
    <property type="match status" value="1"/>
</dbReference>
<evidence type="ECO:0000313" key="5">
    <source>
        <dbReference type="Proteomes" id="UP000002630"/>
    </source>
</evidence>
<dbReference type="GO" id="GO:0051493">
    <property type="term" value="P:regulation of cytoskeleton organization"/>
    <property type="evidence" value="ECO:0007669"/>
    <property type="project" value="TreeGrafter"/>
</dbReference>
<evidence type="ECO:0000256" key="1">
    <source>
        <dbReference type="SAM" id="Coils"/>
    </source>
</evidence>
<dbReference type="PANTHER" id="PTHR12509">
    <property type="entry name" value="SPERMATOGENESIS-ASSOCIATED 4-RELATED"/>
    <property type="match status" value="1"/>
</dbReference>
<reference evidence="4 5" key="1">
    <citation type="journal article" date="2010" name="Nature">
        <title>The Ectocarpus genome and the independent evolution of multicellularity in brown algae.</title>
        <authorList>
            <person name="Cock J.M."/>
            <person name="Sterck L."/>
            <person name="Rouze P."/>
            <person name="Scornet D."/>
            <person name="Allen A.E."/>
            <person name="Amoutzias G."/>
            <person name="Anthouard V."/>
            <person name="Artiguenave F."/>
            <person name="Aury J.M."/>
            <person name="Badger J.H."/>
            <person name="Beszteri B."/>
            <person name="Billiau K."/>
            <person name="Bonnet E."/>
            <person name="Bothwell J.H."/>
            <person name="Bowler C."/>
            <person name="Boyen C."/>
            <person name="Brownlee C."/>
            <person name="Carrano C.J."/>
            <person name="Charrier B."/>
            <person name="Cho G.Y."/>
            <person name="Coelho S.M."/>
            <person name="Collen J."/>
            <person name="Corre E."/>
            <person name="Da Silva C."/>
            <person name="Delage L."/>
            <person name="Delaroque N."/>
            <person name="Dittami S.M."/>
            <person name="Doulbeau S."/>
            <person name="Elias M."/>
            <person name="Farnham G."/>
            <person name="Gachon C.M."/>
            <person name="Gschloessl B."/>
            <person name="Heesch S."/>
            <person name="Jabbari K."/>
            <person name="Jubin C."/>
            <person name="Kawai H."/>
            <person name="Kimura K."/>
            <person name="Kloareg B."/>
            <person name="Kupper F.C."/>
            <person name="Lang D."/>
            <person name="Le Bail A."/>
            <person name="Leblanc C."/>
            <person name="Lerouge P."/>
            <person name="Lohr M."/>
            <person name="Lopez P.J."/>
            <person name="Martens C."/>
            <person name="Maumus F."/>
            <person name="Michel G."/>
            <person name="Miranda-Saavedra D."/>
            <person name="Morales J."/>
            <person name="Moreau H."/>
            <person name="Motomura T."/>
            <person name="Nagasato C."/>
            <person name="Napoli C.A."/>
            <person name="Nelson D.R."/>
            <person name="Nyvall-Collen P."/>
            <person name="Peters A.F."/>
            <person name="Pommier C."/>
            <person name="Potin P."/>
            <person name="Poulain J."/>
            <person name="Quesneville H."/>
            <person name="Read B."/>
            <person name="Rensing S.A."/>
            <person name="Ritter A."/>
            <person name="Rousvoal S."/>
            <person name="Samanta M."/>
            <person name="Samson G."/>
            <person name="Schroeder D.C."/>
            <person name="Segurens B."/>
            <person name="Strittmatter M."/>
            <person name="Tonon T."/>
            <person name="Tregear J.W."/>
            <person name="Valentin K."/>
            <person name="von Dassow P."/>
            <person name="Yamagishi T."/>
            <person name="Van de Peer Y."/>
            <person name="Wincker P."/>
        </authorList>
    </citation>
    <scope>NUCLEOTIDE SEQUENCE [LARGE SCALE GENOMIC DNA]</scope>
    <source>
        <strain evidence="5">Ec32 / CCAP1310/4</strain>
    </source>
</reference>
<feature type="domain" description="CH-like" evidence="3">
    <location>
        <begin position="4"/>
        <end position="79"/>
    </location>
</feature>
<dbReference type="OrthoDB" id="193300at2759"/>
<dbReference type="GO" id="GO:0008017">
    <property type="term" value="F:microtubule binding"/>
    <property type="evidence" value="ECO:0007669"/>
    <property type="project" value="TreeGrafter"/>
</dbReference>
<protein>
    <recommendedName>
        <fullName evidence="3">CH-like domain-containing protein</fullName>
    </recommendedName>
</protein>
<dbReference type="Proteomes" id="UP000002630">
    <property type="component" value="Linkage Group LG25"/>
</dbReference>
<dbReference type="InterPro" id="IPR052111">
    <property type="entry name" value="Spermatogenesis_Ciliary_MAP"/>
</dbReference>
<feature type="region of interest" description="Disordered" evidence="2">
    <location>
        <begin position="94"/>
        <end position="117"/>
    </location>
</feature>
<dbReference type="GO" id="GO:0005930">
    <property type="term" value="C:axoneme"/>
    <property type="evidence" value="ECO:0007669"/>
    <property type="project" value="TreeGrafter"/>
</dbReference>
<dbReference type="EMBL" id="FN649750">
    <property type="protein sequence ID" value="CBJ28577.1"/>
    <property type="molecule type" value="Genomic_DNA"/>
</dbReference>
<gene>
    <name evidence="4" type="ORF">Esi_0109_0045</name>
</gene>
<dbReference type="InterPro" id="IPR010441">
    <property type="entry name" value="CH_2"/>
</dbReference>
<accession>D7FHM0</accession>
<sequence length="177" mass="19697">MASLSQRCMLPEVVAFYFPKLVDLHNYAAANAVGQKTYNWNTLNEKVLKKMQYQIPKADVDAVVQCKPGAIEKVLYTLQLKMAQYRERCKAGWGASSSSRSEQDAKTSGGSGGVGMEVAMSPEDKQALADREEETQELRETNELLRLKITKLEQLLRLKDAKIQRLTEAAEAGGMLP</sequence>
<dbReference type="EMBL" id="FN647779">
    <property type="protein sequence ID" value="CBJ28577.1"/>
    <property type="molecule type" value="Genomic_DNA"/>
</dbReference>
<dbReference type="InParanoid" id="D7FHM0"/>
<feature type="coiled-coil region" evidence="1">
    <location>
        <begin position="128"/>
        <end position="169"/>
    </location>
</feature>
<dbReference type="Pfam" id="PF06294">
    <property type="entry name" value="CH_2"/>
    <property type="match status" value="1"/>
</dbReference>
<evidence type="ECO:0000313" key="4">
    <source>
        <dbReference type="EMBL" id="CBJ28577.1"/>
    </source>
</evidence>
<dbReference type="OMA" id="QNIYAWL"/>
<evidence type="ECO:0000256" key="2">
    <source>
        <dbReference type="SAM" id="MobiDB-lite"/>
    </source>
</evidence>
<dbReference type="FunFam" id="1.10.418.10:FF:000059">
    <property type="entry name" value="RIKEN cDNA 6430531B16 gene"/>
    <property type="match status" value="1"/>
</dbReference>
<organism evidence="4 5">
    <name type="scientific">Ectocarpus siliculosus</name>
    <name type="common">Brown alga</name>
    <name type="synonym">Conferva siliculosa</name>
    <dbReference type="NCBI Taxonomy" id="2880"/>
    <lineage>
        <taxon>Eukaryota</taxon>
        <taxon>Sar</taxon>
        <taxon>Stramenopiles</taxon>
        <taxon>Ochrophyta</taxon>
        <taxon>PX clade</taxon>
        <taxon>Phaeophyceae</taxon>
        <taxon>Ectocarpales</taxon>
        <taxon>Ectocarpaceae</taxon>
        <taxon>Ectocarpus</taxon>
    </lineage>
</organism>
<keyword evidence="1" id="KW-0175">Coiled coil</keyword>
<evidence type="ECO:0000259" key="3">
    <source>
        <dbReference type="Pfam" id="PF06294"/>
    </source>
</evidence>